<sequence length="307" mass="34267">MPRSTAVEPLRGPTTCRWRRGQQLHVSRRRPSPDLRAPVGQQHTSPARANRPRSDAGRRRMLTPQLLWGKRSKDASTRRTFAAARCSSGAMGQSCDKFVVSGADLLYWRRKREQWRSIAERAPDDTTADQMLKARTCVTFAAAARRSGVSRTFLYEHDRARALVEAAMSKAADDNNRLKKQVRQLTNENNDFKNKLSAPETTYGSPTNASPCSKPSSRPQPNDGSRMERATVPWCRRTPSGTDTRSPDLLRPRDPSRFGAKGGSHRNGGHHPSPAYMLSSQDAVLRRNRGMREYSLSAAPIVRSCGV</sequence>
<dbReference type="AlphaFoldDB" id="A0A4R6J9P5"/>
<feature type="compositionally biased region" description="Basic and acidic residues" evidence="1">
    <location>
        <begin position="245"/>
        <end position="256"/>
    </location>
</feature>
<keyword evidence="3" id="KW-1185">Reference proteome</keyword>
<organism evidence="2 3">
    <name type="scientific">Paractinoplanes brasiliensis</name>
    <dbReference type="NCBI Taxonomy" id="52695"/>
    <lineage>
        <taxon>Bacteria</taxon>
        <taxon>Bacillati</taxon>
        <taxon>Actinomycetota</taxon>
        <taxon>Actinomycetes</taxon>
        <taxon>Micromonosporales</taxon>
        <taxon>Micromonosporaceae</taxon>
        <taxon>Paractinoplanes</taxon>
    </lineage>
</organism>
<evidence type="ECO:0000313" key="3">
    <source>
        <dbReference type="Proteomes" id="UP000294901"/>
    </source>
</evidence>
<feature type="region of interest" description="Disordered" evidence="1">
    <location>
        <begin position="1"/>
        <end position="60"/>
    </location>
</feature>
<gene>
    <name evidence="2" type="ORF">C8E87_7047</name>
</gene>
<proteinExistence type="predicted"/>
<protein>
    <recommendedName>
        <fullName evidence="4">Transposase</fullName>
    </recommendedName>
</protein>
<name>A0A4R6J9P5_9ACTN</name>
<reference evidence="2 3" key="1">
    <citation type="submission" date="2019-03" db="EMBL/GenBank/DDBJ databases">
        <title>Sequencing the genomes of 1000 actinobacteria strains.</title>
        <authorList>
            <person name="Klenk H.-P."/>
        </authorList>
    </citation>
    <scope>NUCLEOTIDE SEQUENCE [LARGE SCALE GENOMIC DNA]</scope>
    <source>
        <strain evidence="2 3">DSM 43805</strain>
    </source>
</reference>
<feature type="compositionally biased region" description="Basic residues" evidence="1">
    <location>
        <begin position="17"/>
        <end position="30"/>
    </location>
</feature>
<comment type="caution">
    <text evidence="2">The sequence shown here is derived from an EMBL/GenBank/DDBJ whole genome shotgun (WGS) entry which is preliminary data.</text>
</comment>
<dbReference type="Proteomes" id="UP000294901">
    <property type="component" value="Unassembled WGS sequence"/>
</dbReference>
<evidence type="ECO:0008006" key="4">
    <source>
        <dbReference type="Google" id="ProtNLM"/>
    </source>
</evidence>
<feature type="compositionally biased region" description="Polar residues" evidence="1">
    <location>
        <begin position="199"/>
        <end position="223"/>
    </location>
</feature>
<feature type="region of interest" description="Disordered" evidence="1">
    <location>
        <begin position="186"/>
        <end position="276"/>
    </location>
</feature>
<evidence type="ECO:0000256" key="1">
    <source>
        <dbReference type="SAM" id="MobiDB-lite"/>
    </source>
</evidence>
<accession>A0A4R6J9P5</accession>
<dbReference type="EMBL" id="SNWR01000002">
    <property type="protein sequence ID" value="TDO31621.1"/>
    <property type="molecule type" value="Genomic_DNA"/>
</dbReference>
<evidence type="ECO:0000313" key="2">
    <source>
        <dbReference type="EMBL" id="TDO31621.1"/>
    </source>
</evidence>